<dbReference type="EMBL" id="CADEBD010000288">
    <property type="protein sequence ID" value="CAB3230959.1"/>
    <property type="molecule type" value="Genomic_DNA"/>
</dbReference>
<evidence type="ECO:0000313" key="3">
    <source>
        <dbReference type="EMBL" id="CAB3230959.1"/>
    </source>
</evidence>
<protein>
    <recommendedName>
        <fullName evidence="5">Transposase</fullName>
    </recommendedName>
</protein>
<evidence type="ECO:0008006" key="5">
    <source>
        <dbReference type="Google" id="ProtNLM"/>
    </source>
</evidence>
<evidence type="ECO:0000259" key="2">
    <source>
        <dbReference type="Pfam" id="PF21787"/>
    </source>
</evidence>
<evidence type="ECO:0000313" key="4">
    <source>
        <dbReference type="Proteomes" id="UP000494256"/>
    </source>
</evidence>
<gene>
    <name evidence="3" type="ORF">APLA_LOCUS4826</name>
</gene>
<evidence type="ECO:0000259" key="1">
    <source>
        <dbReference type="Pfam" id="PF12017"/>
    </source>
</evidence>
<organism evidence="3 4">
    <name type="scientific">Arctia plantaginis</name>
    <name type="common">Wood tiger moth</name>
    <name type="synonym">Phalaena plantaginis</name>
    <dbReference type="NCBI Taxonomy" id="874455"/>
    <lineage>
        <taxon>Eukaryota</taxon>
        <taxon>Metazoa</taxon>
        <taxon>Ecdysozoa</taxon>
        <taxon>Arthropoda</taxon>
        <taxon>Hexapoda</taxon>
        <taxon>Insecta</taxon>
        <taxon>Pterygota</taxon>
        <taxon>Neoptera</taxon>
        <taxon>Endopterygota</taxon>
        <taxon>Lepidoptera</taxon>
        <taxon>Glossata</taxon>
        <taxon>Ditrysia</taxon>
        <taxon>Noctuoidea</taxon>
        <taxon>Erebidae</taxon>
        <taxon>Arctiinae</taxon>
        <taxon>Arctia</taxon>
    </lineage>
</organism>
<sequence>MDLSRNVEIAEVFHGMYVKNKKQRKKPFSKYPPGARKFALTLDFYSPAAYKYVRKMFNTCLPHPHTLYEWYRSVDAEPGFYAETLNRLEAKAKESNKKILCALVADEMALRRQKIWTGKRYEGLVDMGLGSDDNNQMAINDSWKLPLAYFFIDTLKADMKANLINIASEKCEKIGVQIRSVTFDGCKSKIATMKKLGCEIDNAENIKTNFRHPCADYNIVVFLDACHMVKLMRNTFESKKILHTSDQRQIT</sequence>
<dbReference type="Proteomes" id="UP000494256">
    <property type="component" value="Unassembled WGS sequence"/>
</dbReference>
<dbReference type="InterPro" id="IPR021896">
    <property type="entry name" value="THAP9-like_HTH"/>
</dbReference>
<dbReference type="InterPro" id="IPR048365">
    <property type="entry name" value="TNP-like_RNaseH_N"/>
</dbReference>
<feature type="domain" description="Transposable element P transposase-like RNase H" evidence="2">
    <location>
        <begin position="76"/>
        <end position="197"/>
    </location>
</feature>
<feature type="domain" description="THAP9-like helix-turn-helix" evidence="1">
    <location>
        <begin position="24"/>
        <end position="70"/>
    </location>
</feature>
<dbReference type="Pfam" id="PF12017">
    <property type="entry name" value="Tnp_P_element"/>
    <property type="match status" value="1"/>
</dbReference>
<name>A0A8S0ZE52_ARCPL</name>
<dbReference type="Pfam" id="PF21787">
    <property type="entry name" value="TNP-like_RNaseH_N"/>
    <property type="match status" value="1"/>
</dbReference>
<comment type="caution">
    <text evidence="3">The sequence shown here is derived from an EMBL/GenBank/DDBJ whole genome shotgun (WGS) entry which is preliminary data.</text>
</comment>
<reference evidence="3 4" key="1">
    <citation type="submission" date="2020-04" db="EMBL/GenBank/DDBJ databases">
        <authorList>
            <person name="Wallbank WR R."/>
            <person name="Pardo Diaz C."/>
            <person name="Kozak K."/>
            <person name="Martin S."/>
            <person name="Jiggins C."/>
            <person name="Moest M."/>
            <person name="Warren A I."/>
            <person name="Byers J.R.P. K."/>
            <person name="Montejo-Kovacevich G."/>
            <person name="Yen C E."/>
        </authorList>
    </citation>
    <scope>NUCLEOTIDE SEQUENCE [LARGE SCALE GENOMIC DNA]</scope>
</reference>
<dbReference type="OrthoDB" id="64867at2759"/>
<accession>A0A8S0ZE52</accession>
<proteinExistence type="predicted"/>
<dbReference type="AlphaFoldDB" id="A0A8S0ZE52"/>